<dbReference type="GO" id="GO:0000973">
    <property type="term" value="P:post-transcriptional tethering of RNA polymerase II gene DNA at nuclear periphery"/>
    <property type="evidence" value="ECO:0007669"/>
    <property type="project" value="TreeGrafter"/>
</dbReference>
<dbReference type="GO" id="GO:0016973">
    <property type="term" value="P:poly(A)+ mRNA export from nucleus"/>
    <property type="evidence" value="ECO:0007669"/>
    <property type="project" value="TreeGrafter"/>
</dbReference>
<dbReference type="SMART" id="SM00753">
    <property type="entry name" value="PAM"/>
    <property type="match status" value="1"/>
</dbReference>
<reference evidence="1 2" key="1">
    <citation type="journal article" date="2018" name="Mol. Biol. Evol.">
        <title>Broad Genomic Sampling Reveals a Smut Pathogenic Ancestry of the Fungal Clade Ustilaginomycotina.</title>
        <authorList>
            <person name="Kijpornyongpan T."/>
            <person name="Mondo S.J."/>
            <person name="Barry K."/>
            <person name="Sandor L."/>
            <person name="Lee J."/>
            <person name="Lipzen A."/>
            <person name="Pangilinan J."/>
            <person name="LaButti K."/>
            <person name="Hainaut M."/>
            <person name="Henrissat B."/>
            <person name="Grigoriev I.V."/>
            <person name="Spatafora J.W."/>
            <person name="Aime M.C."/>
        </authorList>
    </citation>
    <scope>NUCLEOTIDE SEQUENCE [LARGE SCALE GENOMIC DNA]</scope>
    <source>
        <strain evidence="1 2">MCA 4658</strain>
    </source>
</reference>
<keyword evidence="2" id="KW-1185">Reference proteome</keyword>
<dbReference type="STRING" id="1522189.A0A316W555"/>
<dbReference type="GO" id="GO:0070390">
    <property type="term" value="C:transcription export complex 2"/>
    <property type="evidence" value="ECO:0007669"/>
    <property type="project" value="TreeGrafter"/>
</dbReference>
<name>A0A316W555_9BASI</name>
<protein>
    <recommendedName>
        <fullName evidence="3">PCI domain-containing protein</fullName>
    </recommendedName>
</protein>
<dbReference type="InterPro" id="IPR036388">
    <property type="entry name" value="WH-like_DNA-bd_sf"/>
</dbReference>
<dbReference type="GO" id="GO:0006368">
    <property type="term" value="P:transcription elongation by RNA polymerase II"/>
    <property type="evidence" value="ECO:0007669"/>
    <property type="project" value="TreeGrafter"/>
</dbReference>
<dbReference type="PANTHER" id="PTHR12732">
    <property type="entry name" value="UNCHARACTERIZED PROTEASOME COMPONENT REGION PCI-CONTAINING"/>
    <property type="match status" value="1"/>
</dbReference>
<evidence type="ECO:0000313" key="1">
    <source>
        <dbReference type="EMBL" id="PWN44734.1"/>
    </source>
</evidence>
<dbReference type="PANTHER" id="PTHR12732:SF8">
    <property type="entry name" value="NUCLEAR MRNA EXPORT PROTEIN THP1"/>
    <property type="match status" value="1"/>
</dbReference>
<dbReference type="AlphaFoldDB" id="A0A316W555"/>
<dbReference type="GO" id="GO:0003690">
    <property type="term" value="F:double-stranded DNA binding"/>
    <property type="evidence" value="ECO:0007669"/>
    <property type="project" value="InterPro"/>
</dbReference>
<organism evidence="1 2">
    <name type="scientific">Ceraceosorus guamensis</name>
    <dbReference type="NCBI Taxonomy" id="1522189"/>
    <lineage>
        <taxon>Eukaryota</taxon>
        <taxon>Fungi</taxon>
        <taxon>Dikarya</taxon>
        <taxon>Basidiomycota</taxon>
        <taxon>Ustilaginomycotina</taxon>
        <taxon>Exobasidiomycetes</taxon>
        <taxon>Ceraceosorales</taxon>
        <taxon>Ceraceosoraceae</taxon>
        <taxon>Ceraceosorus</taxon>
    </lineage>
</organism>
<dbReference type="GeneID" id="37038750"/>
<dbReference type="FunCoup" id="A0A316W555">
    <property type="interactions" value="8"/>
</dbReference>
<dbReference type="OrthoDB" id="5404651at2759"/>
<dbReference type="Proteomes" id="UP000245783">
    <property type="component" value="Unassembled WGS sequence"/>
</dbReference>
<proteinExistence type="predicted"/>
<dbReference type="EMBL" id="KZ819359">
    <property type="protein sequence ID" value="PWN44734.1"/>
    <property type="molecule type" value="Genomic_DNA"/>
</dbReference>
<dbReference type="InterPro" id="IPR045114">
    <property type="entry name" value="Csn12-like"/>
</dbReference>
<evidence type="ECO:0000313" key="2">
    <source>
        <dbReference type="Proteomes" id="UP000245783"/>
    </source>
</evidence>
<accession>A0A316W555</accession>
<dbReference type="GO" id="GO:0003723">
    <property type="term" value="F:RNA binding"/>
    <property type="evidence" value="ECO:0007669"/>
    <property type="project" value="InterPro"/>
</dbReference>
<sequence length="480" mass="53146">MNYNVIHDYLSQVGAAYASRSQDPFTLASLLVVDAQKHALLSHALRAPQNSDLPKKLHTLLRVQKTDRLVPFIDSLFNYLATQPPTAQLVARGPAQLPIQAYRPAYDAWAAVWTKAFAIFSLPEATWFGASLRHFGLVLLHLAVKADKYQVQTSSTKNPCITDAASKLSKAAGLAAIDRTPAAGQETKRREVLWLANLSFYAYFKLNNLRLCDTVLSSVDSAFALNRQFAPLATSALAGANADQGESCYSRADRVTYRYYLGRLRLMQHRIRVAHTHLRWAFDNCIVSSRNKVFILVPLLVASLILGHYPTPALLQASGLDPQFGPLVERLRLGDGAGMLQELNRWREWHRSRGIYLLLRERLQTACWRNLIRRTLLVSRKLAGQNSGTVSGSASPMPTNGAAAAQAGKVEAPPNIYLREILPAARLAWRDEELTLADVECVVCSLIDQGLIKGYLMHKAGRLVLQRGPSMGFVPVASVR</sequence>
<dbReference type="Gene3D" id="1.10.10.10">
    <property type="entry name" value="Winged helix-like DNA-binding domain superfamily/Winged helix DNA-binding domain"/>
    <property type="match status" value="1"/>
</dbReference>
<dbReference type="InParanoid" id="A0A316W555"/>
<gene>
    <name evidence="1" type="ORF">IE81DRAFT_364724</name>
</gene>
<evidence type="ECO:0008006" key="3">
    <source>
        <dbReference type="Google" id="ProtNLM"/>
    </source>
</evidence>
<dbReference type="RefSeq" id="XP_025371894.1">
    <property type="nucleotide sequence ID" value="XM_025516880.1"/>
</dbReference>